<evidence type="ECO:0000313" key="2">
    <source>
        <dbReference type="EMBL" id="MBH9576852.1"/>
    </source>
</evidence>
<keyword evidence="3" id="KW-1185">Reference proteome</keyword>
<dbReference type="SUPFAM" id="SSF53850">
    <property type="entry name" value="Periplasmic binding protein-like II"/>
    <property type="match status" value="1"/>
</dbReference>
<evidence type="ECO:0000313" key="3">
    <source>
        <dbReference type="Proteomes" id="UP000613266"/>
    </source>
</evidence>
<gene>
    <name evidence="2" type="ORF">I7X39_08040</name>
</gene>
<dbReference type="EMBL" id="JAEDAK010000004">
    <property type="protein sequence ID" value="MBH9576852.1"/>
    <property type="molecule type" value="Genomic_DNA"/>
</dbReference>
<protein>
    <recommendedName>
        <fullName evidence="4">Solute-binding protein family 3/N-terminal domain-containing protein</fullName>
    </recommendedName>
</protein>
<name>A0A931J4S2_9BURK</name>
<feature type="signal peptide" evidence="1">
    <location>
        <begin position="1"/>
        <end position="24"/>
    </location>
</feature>
<feature type="chain" id="PRO_5037312017" description="Solute-binding protein family 3/N-terminal domain-containing protein" evidence="1">
    <location>
        <begin position="25"/>
        <end position="287"/>
    </location>
</feature>
<dbReference type="Proteomes" id="UP000613266">
    <property type="component" value="Unassembled WGS sequence"/>
</dbReference>
<proteinExistence type="predicted"/>
<evidence type="ECO:0008006" key="4">
    <source>
        <dbReference type="Google" id="ProtNLM"/>
    </source>
</evidence>
<evidence type="ECO:0000256" key="1">
    <source>
        <dbReference type="SAM" id="SignalP"/>
    </source>
</evidence>
<comment type="caution">
    <text evidence="2">The sequence shown here is derived from an EMBL/GenBank/DDBJ whole genome shotgun (WGS) entry which is preliminary data.</text>
</comment>
<organism evidence="2 3">
    <name type="scientific">Inhella proteolytica</name>
    <dbReference type="NCBI Taxonomy" id="2795029"/>
    <lineage>
        <taxon>Bacteria</taxon>
        <taxon>Pseudomonadati</taxon>
        <taxon>Pseudomonadota</taxon>
        <taxon>Betaproteobacteria</taxon>
        <taxon>Burkholderiales</taxon>
        <taxon>Sphaerotilaceae</taxon>
        <taxon>Inhella</taxon>
    </lineage>
</organism>
<dbReference type="AlphaFoldDB" id="A0A931J4S2"/>
<accession>A0A931J4S2</accession>
<sequence length="287" mass="31695">MNARLWTRRHALAAAALLPLCANAASGPQRVLVPVDVRQDFERFLAGRDPLQLQQYGGPHARRDVAELVLLLQALALGGITERPERVAMPSVARLVRELAQAQGVCSGTTYWKEDVPSPEDFLFSRTMVADGEFVAGLYTRPARADVLAVQSLDELRRLRFVSNRHWRVDWATLLGLGIERLAHADTWEAMPRMLAAGRADVVLAPFQPTPDLALDVDGVRLVPIPGLKLGLRGTRHYLVSRRHPEGAAWLAALDKGLQQLQAQGAVLRAYQQSGFHHPAVAGWKRI</sequence>
<reference evidence="2" key="1">
    <citation type="submission" date="2020-12" db="EMBL/GenBank/DDBJ databases">
        <title>The genome sequence of Inhella sp. 1Y17.</title>
        <authorList>
            <person name="Liu Y."/>
        </authorList>
    </citation>
    <scope>NUCLEOTIDE SEQUENCE</scope>
    <source>
        <strain evidence="2">1Y17</strain>
    </source>
</reference>
<keyword evidence="1" id="KW-0732">Signal</keyword>
<dbReference type="RefSeq" id="WP_198110460.1">
    <property type="nucleotide sequence ID" value="NZ_JAEDAK010000004.1"/>
</dbReference>